<feature type="region of interest" description="Disordered" evidence="1">
    <location>
        <begin position="54"/>
        <end position="84"/>
    </location>
</feature>
<gene>
    <name evidence="2" type="ORF">CUN48_19615</name>
</gene>
<sequence>RLDVEIDDGLFEVARHLAAQDGRSVESLLVAYLLRDAQARGLIEPAPPPRWAWRDGKIARVAPEPPKEAPPSREETPPPTTIPL</sequence>
<feature type="non-terminal residue" evidence="2">
    <location>
        <position position="1"/>
    </location>
</feature>
<evidence type="ECO:0000256" key="1">
    <source>
        <dbReference type="SAM" id="MobiDB-lite"/>
    </source>
</evidence>
<proteinExistence type="predicted"/>
<reference evidence="2 3" key="1">
    <citation type="submission" date="2017-11" db="EMBL/GenBank/DDBJ databases">
        <title>Evolution of Phototrophy in the Chloroflexi Phylum Driven by Horizontal Gene Transfer.</title>
        <authorList>
            <person name="Ward L.M."/>
            <person name="Hemp J."/>
            <person name="Shih P.M."/>
            <person name="Mcglynn S.E."/>
            <person name="Fischer W."/>
        </authorList>
    </citation>
    <scope>NUCLEOTIDE SEQUENCE [LARGE SCALE GENOMIC DNA]</scope>
    <source>
        <strain evidence="2">JP3_7</strain>
    </source>
</reference>
<organism evidence="2 3">
    <name type="scientific">Candidatus Thermofonsia Clade 3 bacterium</name>
    <dbReference type="NCBI Taxonomy" id="2364212"/>
    <lineage>
        <taxon>Bacteria</taxon>
        <taxon>Bacillati</taxon>
        <taxon>Chloroflexota</taxon>
        <taxon>Candidatus Thermofontia</taxon>
        <taxon>Candidatus Thermofonsia Clade 3</taxon>
    </lineage>
</organism>
<name>A0A2M8Q664_9CHLR</name>
<dbReference type="EMBL" id="PGTN01001241">
    <property type="protein sequence ID" value="PJF45295.1"/>
    <property type="molecule type" value="Genomic_DNA"/>
</dbReference>
<evidence type="ECO:0000313" key="3">
    <source>
        <dbReference type="Proteomes" id="UP000230790"/>
    </source>
</evidence>
<comment type="caution">
    <text evidence="2">The sequence shown here is derived from an EMBL/GenBank/DDBJ whole genome shotgun (WGS) entry which is preliminary data.</text>
</comment>
<accession>A0A2M8Q664</accession>
<feature type="compositionally biased region" description="Basic and acidic residues" evidence="1">
    <location>
        <begin position="65"/>
        <end position="76"/>
    </location>
</feature>
<dbReference type="AlphaFoldDB" id="A0A2M8Q664"/>
<protein>
    <submittedName>
        <fullName evidence="2">Uncharacterized protein</fullName>
    </submittedName>
</protein>
<dbReference type="Proteomes" id="UP000230790">
    <property type="component" value="Unassembled WGS sequence"/>
</dbReference>
<evidence type="ECO:0000313" key="2">
    <source>
        <dbReference type="EMBL" id="PJF45295.1"/>
    </source>
</evidence>